<protein>
    <submittedName>
        <fullName evidence="2">Uncharacterized protein</fullName>
    </submittedName>
</protein>
<evidence type="ECO:0000256" key="1">
    <source>
        <dbReference type="SAM" id="MobiDB-lite"/>
    </source>
</evidence>
<feature type="region of interest" description="Disordered" evidence="1">
    <location>
        <begin position="48"/>
        <end position="88"/>
    </location>
</feature>
<accession>A0A8A1LGF2</accession>
<name>A0A8A1LGF2_AJEC8</name>
<dbReference type="Proteomes" id="UP000663419">
    <property type="component" value="Chromosome 2"/>
</dbReference>
<evidence type="ECO:0000313" key="2">
    <source>
        <dbReference type="EMBL" id="QSS51524.1"/>
    </source>
</evidence>
<organism evidence="2 3">
    <name type="scientific">Ajellomyces capsulatus (strain H88)</name>
    <name type="common">Darling's disease fungus</name>
    <name type="synonym">Histoplasma capsulatum</name>
    <dbReference type="NCBI Taxonomy" id="544711"/>
    <lineage>
        <taxon>Eukaryota</taxon>
        <taxon>Fungi</taxon>
        <taxon>Dikarya</taxon>
        <taxon>Ascomycota</taxon>
        <taxon>Pezizomycotina</taxon>
        <taxon>Eurotiomycetes</taxon>
        <taxon>Eurotiomycetidae</taxon>
        <taxon>Onygenales</taxon>
        <taxon>Ajellomycetaceae</taxon>
        <taxon>Histoplasma</taxon>
    </lineage>
</organism>
<dbReference type="AlphaFoldDB" id="A0A8A1LGF2"/>
<reference evidence="2" key="1">
    <citation type="submission" date="2021-01" db="EMBL/GenBank/DDBJ databases">
        <title>Chromosome-level genome assembly of a human fungal pathogen reveals clustering of transcriptionally co-regulated genes.</title>
        <authorList>
            <person name="Voorhies M."/>
            <person name="Cohen S."/>
            <person name="Shea T.P."/>
            <person name="Petrus S."/>
            <person name="Munoz J.F."/>
            <person name="Poplawski S."/>
            <person name="Goldman W.E."/>
            <person name="Michael T."/>
            <person name="Cuomo C.A."/>
            <person name="Sil A."/>
            <person name="Beyhan S."/>
        </authorList>
    </citation>
    <scope>NUCLEOTIDE SEQUENCE</scope>
    <source>
        <strain evidence="2">H88</strain>
    </source>
</reference>
<gene>
    <name evidence="2" type="ORF">I7I53_06869</name>
</gene>
<sequence length="88" mass="10477">MTRINFFPSVFSCVARKTRRLIRCQKKKKKKKKKKPLYNIISLKIHLEHAKKGGSKTKHSKRKEKERKQNCTRLNKRKISGQQQTQGQ</sequence>
<dbReference type="EMBL" id="CP069103">
    <property type="protein sequence ID" value="QSS51524.1"/>
    <property type="molecule type" value="Genomic_DNA"/>
</dbReference>
<feature type="compositionally biased region" description="Basic residues" evidence="1">
    <location>
        <begin position="52"/>
        <end position="65"/>
    </location>
</feature>
<dbReference type="VEuPathDB" id="FungiDB:I7I53_06869"/>
<proteinExistence type="predicted"/>
<evidence type="ECO:0000313" key="3">
    <source>
        <dbReference type="Proteomes" id="UP000663419"/>
    </source>
</evidence>